<comment type="similarity">
    <text evidence="1">Belongs to the RelB/DinJ antitoxin family.</text>
</comment>
<dbReference type="PANTHER" id="PTHR38781:SF1">
    <property type="entry name" value="ANTITOXIN DINJ-RELATED"/>
    <property type="match status" value="1"/>
</dbReference>
<reference evidence="5" key="1">
    <citation type="journal article" date="2019" name="Int. J. Syst. Evol. Microbiol.">
        <title>The Global Catalogue of Microorganisms (GCM) 10K type strain sequencing project: providing services to taxonomists for standard genome sequencing and annotation.</title>
        <authorList>
            <consortium name="The Broad Institute Genomics Platform"/>
            <consortium name="The Broad Institute Genome Sequencing Center for Infectious Disease"/>
            <person name="Wu L."/>
            <person name="Ma J."/>
        </authorList>
    </citation>
    <scope>NUCLEOTIDE SEQUENCE [LARGE SCALE GENOMIC DNA]</scope>
    <source>
        <strain evidence="5">JCM 17804</strain>
    </source>
</reference>
<evidence type="ECO:0000256" key="2">
    <source>
        <dbReference type="ARBA" id="ARBA00022649"/>
    </source>
</evidence>
<protein>
    <submittedName>
        <fullName evidence="4">Type II toxin-antitoxin system RelB/DinJ family antitoxin</fullName>
    </submittedName>
</protein>
<dbReference type="PANTHER" id="PTHR38781">
    <property type="entry name" value="ANTITOXIN DINJ-RELATED"/>
    <property type="match status" value="1"/>
</dbReference>
<dbReference type="Pfam" id="PF21217">
    <property type="entry name" value="PaaA2"/>
    <property type="match status" value="1"/>
</dbReference>
<evidence type="ECO:0000256" key="1">
    <source>
        <dbReference type="ARBA" id="ARBA00010562"/>
    </source>
</evidence>
<dbReference type="Gene3D" id="1.10.1220.10">
    <property type="entry name" value="Met repressor-like"/>
    <property type="match status" value="1"/>
</dbReference>
<dbReference type="Proteomes" id="UP001500975">
    <property type="component" value="Unassembled WGS sequence"/>
</dbReference>
<keyword evidence="5" id="KW-1185">Reference proteome</keyword>
<sequence>MAANALVQTRIDAELKERATAVLDNIGLTVSDVMRMVLTRVANEGALPAGLVVDAAAHDAWFRAKVQEALDDPRPAVSHERVEAHFAKRRAASLLKAGKGKA</sequence>
<keyword evidence="2" id="KW-1277">Toxin-antitoxin system</keyword>
<gene>
    <name evidence="4" type="ORF">GCM10023165_47910</name>
</gene>
<evidence type="ECO:0000259" key="3">
    <source>
        <dbReference type="Pfam" id="PF21217"/>
    </source>
</evidence>
<dbReference type="InterPro" id="IPR048851">
    <property type="entry name" value="PaaA2_dom"/>
</dbReference>
<comment type="caution">
    <text evidence="4">The sequence shown here is derived from an EMBL/GenBank/DDBJ whole genome shotgun (WGS) entry which is preliminary data.</text>
</comment>
<dbReference type="RefSeq" id="WP_345541119.1">
    <property type="nucleotide sequence ID" value="NZ_BAABGJ010000080.1"/>
</dbReference>
<organism evidence="4 5">
    <name type="scientific">Variovorax defluvii</name>
    <dbReference type="NCBI Taxonomy" id="913761"/>
    <lineage>
        <taxon>Bacteria</taxon>
        <taxon>Pseudomonadati</taxon>
        <taxon>Pseudomonadota</taxon>
        <taxon>Betaproteobacteria</taxon>
        <taxon>Burkholderiales</taxon>
        <taxon>Comamonadaceae</taxon>
        <taxon>Variovorax</taxon>
    </lineage>
</organism>
<evidence type="ECO:0000313" key="5">
    <source>
        <dbReference type="Proteomes" id="UP001500975"/>
    </source>
</evidence>
<dbReference type="EMBL" id="BAABGJ010000080">
    <property type="protein sequence ID" value="GAA4355593.1"/>
    <property type="molecule type" value="Genomic_DNA"/>
</dbReference>
<dbReference type="NCBIfam" id="TIGR02384">
    <property type="entry name" value="RelB_DinJ"/>
    <property type="match status" value="1"/>
</dbReference>
<proteinExistence type="inferred from homology"/>
<dbReference type="Gene3D" id="6.20.450.20">
    <property type="match status" value="1"/>
</dbReference>
<name>A0ABP8IC89_9BURK</name>
<dbReference type="InterPro" id="IPR013321">
    <property type="entry name" value="Arc_rbn_hlx_hlx"/>
</dbReference>
<feature type="domain" description="Stability determinant" evidence="3">
    <location>
        <begin position="55"/>
        <end position="82"/>
    </location>
</feature>
<dbReference type="Pfam" id="PF04221">
    <property type="entry name" value="RelB"/>
    <property type="match status" value="1"/>
</dbReference>
<evidence type="ECO:0000313" key="4">
    <source>
        <dbReference type="EMBL" id="GAA4355593.1"/>
    </source>
</evidence>
<accession>A0ABP8IC89</accession>
<dbReference type="InterPro" id="IPR007337">
    <property type="entry name" value="RelB/DinJ"/>
</dbReference>